<dbReference type="KEGG" id="hmn:HM131_13485"/>
<keyword evidence="7" id="KW-1185">Reference proteome</keyword>
<dbReference type="GO" id="GO:0003677">
    <property type="term" value="F:DNA binding"/>
    <property type="evidence" value="ECO:0007669"/>
    <property type="project" value="UniProtKB-UniRule"/>
</dbReference>
<dbReference type="AlphaFoldDB" id="A0A1W5ZX02"/>
<dbReference type="RefSeq" id="WP_085030260.1">
    <property type="nucleotide sequence ID" value="NZ_CP020772.1"/>
</dbReference>
<gene>
    <name evidence="6" type="ORF">HM131_13485</name>
</gene>
<evidence type="ECO:0000256" key="3">
    <source>
        <dbReference type="ARBA" id="ARBA00023163"/>
    </source>
</evidence>
<evidence type="ECO:0000259" key="5">
    <source>
        <dbReference type="PROSITE" id="PS50977"/>
    </source>
</evidence>
<keyword evidence="3" id="KW-0804">Transcription</keyword>
<accession>A0A1W5ZX02</accession>
<evidence type="ECO:0000313" key="7">
    <source>
        <dbReference type="Proteomes" id="UP000192527"/>
    </source>
</evidence>
<dbReference type="Pfam" id="PF17924">
    <property type="entry name" value="TetR_C_19"/>
    <property type="match status" value="1"/>
</dbReference>
<dbReference type="OrthoDB" id="9812484at2"/>
<dbReference type="Gene3D" id="1.10.357.10">
    <property type="entry name" value="Tetracycline Repressor, domain 2"/>
    <property type="match status" value="1"/>
</dbReference>
<keyword evidence="1" id="KW-0805">Transcription regulation</keyword>
<evidence type="ECO:0000256" key="1">
    <source>
        <dbReference type="ARBA" id="ARBA00023015"/>
    </source>
</evidence>
<feature type="domain" description="HTH tetR-type" evidence="5">
    <location>
        <begin position="11"/>
        <end position="71"/>
    </location>
</feature>
<feature type="DNA-binding region" description="H-T-H motif" evidence="4">
    <location>
        <begin position="34"/>
        <end position="53"/>
    </location>
</feature>
<name>A0A1W5ZX02_9BACI</name>
<dbReference type="InterPro" id="IPR009057">
    <property type="entry name" value="Homeodomain-like_sf"/>
</dbReference>
<dbReference type="SUPFAM" id="SSF46689">
    <property type="entry name" value="Homeodomain-like"/>
    <property type="match status" value="1"/>
</dbReference>
<keyword evidence="2 4" id="KW-0238">DNA-binding</keyword>
<dbReference type="InterPro" id="IPR001647">
    <property type="entry name" value="HTH_TetR"/>
</dbReference>
<dbReference type="EMBL" id="CP020772">
    <property type="protein sequence ID" value="ARI77799.1"/>
    <property type="molecule type" value="Genomic_DNA"/>
</dbReference>
<evidence type="ECO:0000313" key="6">
    <source>
        <dbReference type="EMBL" id="ARI77799.1"/>
    </source>
</evidence>
<organism evidence="6 7">
    <name type="scientific">Halobacillus mangrovi</name>
    <dbReference type="NCBI Taxonomy" id="402384"/>
    <lineage>
        <taxon>Bacteria</taxon>
        <taxon>Bacillati</taxon>
        <taxon>Bacillota</taxon>
        <taxon>Bacilli</taxon>
        <taxon>Bacillales</taxon>
        <taxon>Bacillaceae</taxon>
        <taxon>Halobacillus</taxon>
    </lineage>
</organism>
<dbReference type="STRING" id="402384.HM131_13485"/>
<evidence type="ECO:0000256" key="2">
    <source>
        <dbReference type="ARBA" id="ARBA00023125"/>
    </source>
</evidence>
<protein>
    <submittedName>
        <fullName evidence="6">TetR family transcriptional regulator</fullName>
    </submittedName>
</protein>
<evidence type="ECO:0000256" key="4">
    <source>
        <dbReference type="PROSITE-ProRule" id="PRU00335"/>
    </source>
</evidence>
<dbReference type="PROSITE" id="PS50977">
    <property type="entry name" value="HTH_TETR_2"/>
    <property type="match status" value="1"/>
</dbReference>
<proteinExistence type="predicted"/>
<sequence length="203" mass="24069">MPKKTFYNLNEEKKKILIEAAKQEFSRVSLYEASIANILKKAEIPRGSFYQYFEDKEDAFFYLLNEHAKERHANFLANLEKYKGDLFAAVKEIYQEVFEYSLDNGKINFIRNVLLNMNYKIEHTFTKYLSEKEKDERTQNIYDLVNTDALNVVDEKEFYHVMQVVIAVTFHNLVHCVSNDFSKEEALKKYEKEINLVRTGLCE</sequence>
<dbReference type="PANTHER" id="PTHR47506">
    <property type="entry name" value="TRANSCRIPTIONAL REGULATORY PROTEIN"/>
    <property type="match status" value="1"/>
</dbReference>
<reference evidence="6 7" key="1">
    <citation type="submission" date="2017-04" db="EMBL/GenBank/DDBJ databases">
        <title>The whole genome sequencing and assembly of Halobacillus mangrovi strain.</title>
        <authorList>
            <person name="Lee S.-J."/>
            <person name="Park M.-K."/>
            <person name="Kim J.-Y."/>
            <person name="Lee Y.-J."/>
            <person name="Yi H."/>
            <person name="Bahn Y.-S."/>
            <person name="Kim J.F."/>
            <person name="Lee D.-W."/>
        </authorList>
    </citation>
    <scope>NUCLEOTIDE SEQUENCE [LARGE SCALE GENOMIC DNA]</scope>
    <source>
        <strain evidence="6 7">KTB 131</strain>
    </source>
</reference>
<dbReference type="PANTHER" id="PTHR47506:SF3">
    <property type="entry name" value="HTH-TYPE TRANSCRIPTIONAL REGULATOR LMRA"/>
    <property type="match status" value="1"/>
</dbReference>
<dbReference type="Pfam" id="PF00440">
    <property type="entry name" value="TetR_N"/>
    <property type="match status" value="1"/>
</dbReference>
<dbReference type="Proteomes" id="UP000192527">
    <property type="component" value="Chromosome"/>
</dbReference>